<keyword evidence="1" id="KW-0732">Signal</keyword>
<evidence type="ECO:0000256" key="1">
    <source>
        <dbReference type="SAM" id="SignalP"/>
    </source>
</evidence>
<feature type="domain" description="Beta-lactamase-related" evidence="2">
    <location>
        <begin position="43"/>
        <end position="372"/>
    </location>
</feature>
<name>A0A2N8KZW9_9BURK</name>
<dbReference type="InterPro" id="IPR021860">
    <property type="entry name" value="Peptidase_S12_Pab87-rel_C"/>
</dbReference>
<evidence type="ECO:0000259" key="2">
    <source>
        <dbReference type="Pfam" id="PF00144"/>
    </source>
</evidence>
<dbReference type="EMBL" id="POSP01000003">
    <property type="protein sequence ID" value="PND39000.1"/>
    <property type="molecule type" value="Genomic_DNA"/>
</dbReference>
<feature type="domain" description="Peptidase S12 Pab87-related C-terminal" evidence="3">
    <location>
        <begin position="409"/>
        <end position="508"/>
    </location>
</feature>
<dbReference type="AlphaFoldDB" id="A0A2N8KZW9"/>
<feature type="chain" id="PRO_5014983543" description="Serine hydrolase" evidence="1">
    <location>
        <begin position="25"/>
        <end position="601"/>
    </location>
</feature>
<dbReference type="InterPro" id="IPR050491">
    <property type="entry name" value="AmpC-like"/>
</dbReference>
<keyword evidence="5" id="KW-1185">Reference proteome</keyword>
<evidence type="ECO:0000259" key="3">
    <source>
        <dbReference type="Pfam" id="PF11954"/>
    </source>
</evidence>
<evidence type="ECO:0008006" key="6">
    <source>
        <dbReference type="Google" id="ProtNLM"/>
    </source>
</evidence>
<comment type="caution">
    <text evidence="4">The sequence shown here is derived from an EMBL/GenBank/DDBJ whole genome shotgun (WGS) entry which is preliminary data.</text>
</comment>
<dbReference type="RefSeq" id="WP_102768917.1">
    <property type="nucleotide sequence ID" value="NZ_POSP01000003.1"/>
</dbReference>
<sequence>MASKHLAWALSLALIGAAPSGTKASAPTTVPSALAGFEQDVEKIRQDWQVPGVAVVIVQGDQTLYAKGFGWRDVARRLPVTADTLMPIGSASKAFTTALMAGLVEEGKLAWDQPVQRWLPEFKLHDRVAGERLTPLDLVTHRSGLPRHDALWYNAQRSRQDLLHRLQYLEPSKDLRAAFQYNNLLFMVAGHLTERVSGQSWETHVTQRLLQPLGMRRSNFSVEQTREDADFSQPYRLAKNGEPQQVAFRALDAMNPAGGLITSANELAAWLRLHLNKGRFEGRQVLSAASISALQQAHISTGAESSPDVIERGYTPGWFSDVYRGHLRLHHGGKIDGFSAMVMWLPQAGVGLAVLSNLEGSPVRDFIARNAIDRLLKLEVRDGSARALQARVAQKSEMKKDSSQAPGVRKVGTQASHPLSAYLGDYEHPAYGTVSITERAGGLRMSLNGNGANLVHWHHDSFVGESADAAEDAVLARQRLQFLTDRDGEPGALQMALEPAVKDIVFQRKKETHLRDPAFLKKLTGTFVFDGQREFSIGLQDDALYAEMAGRPRYVLQPVRGYRFELQGLSGFSIEFKPGKDGLFNQAEIARPGSSSWATRK</sequence>
<dbReference type="Proteomes" id="UP000235916">
    <property type="component" value="Unassembled WGS sequence"/>
</dbReference>
<protein>
    <recommendedName>
        <fullName evidence="6">Serine hydrolase</fullName>
    </recommendedName>
</protein>
<dbReference type="SUPFAM" id="SSF56601">
    <property type="entry name" value="beta-lactamase/transpeptidase-like"/>
    <property type="match status" value="1"/>
</dbReference>
<gene>
    <name evidence="4" type="ORF">C1O66_16685</name>
</gene>
<reference evidence="4 5" key="1">
    <citation type="submission" date="2018-01" db="EMBL/GenBank/DDBJ databases">
        <title>Draft genome sequence of Paucibacter aquatile CR182 isolated from freshwater of the Nakdong River.</title>
        <authorList>
            <person name="Choi A."/>
            <person name="Chung E.J."/>
        </authorList>
    </citation>
    <scope>NUCLEOTIDE SEQUENCE [LARGE SCALE GENOMIC DNA]</scope>
    <source>
        <strain evidence="4 5">CR182</strain>
    </source>
</reference>
<evidence type="ECO:0000313" key="4">
    <source>
        <dbReference type="EMBL" id="PND39000.1"/>
    </source>
</evidence>
<dbReference type="Pfam" id="PF00144">
    <property type="entry name" value="Beta-lactamase"/>
    <property type="match status" value="1"/>
</dbReference>
<dbReference type="OrthoDB" id="9801061at2"/>
<accession>A0A2N8KZW9</accession>
<dbReference type="PANTHER" id="PTHR46825:SF15">
    <property type="entry name" value="BETA-LACTAMASE-RELATED DOMAIN-CONTAINING PROTEIN"/>
    <property type="match status" value="1"/>
</dbReference>
<dbReference type="InterPro" id="IPR012338">
    <property type="entry name" value="Beta-lactam/transpept-like"/>
</dbReference>
<feature type="signal peptide" evidence="1">
    <location>
        <begin position="1"/>
        <end position="24"/>
    </location>
</feature>
<dbReference type="PANTHER" id="PTHR46825">
    <property type="entry name" value="D-ALANYL-D-ALANINE-CARBOXYPEPTIDASE/ENDOPEPTIDASE AMPH"/>
    <property type="match status" value="1"/>
</dbReference>
<dbReference type="Gene3D" id="3.40.710.10">
    <property type="entry name" value="DD-peptidase/beta-lactamase superfamily"/>
    <property type="match status" value="1"/>
</dbReference>
<proteinExistence type="predicted"/>
<dbReference type="Pfam" id="PF11954">
    <property type="entry name" value="DUF3471"/>
    <property type="match status" value="1"/>
</dbReference>
<evidence type="ECO:0000313" key="5">
    <source>
        <dbReference type="Proteomes" id="UP000235916"/>
    </source>
</evidence>
<dbReference type="InterPro" id="IPR001466">
    <property type="entry name" value="Beta-lactam-related"/>
</dbReference>
<dbReference type="Gene3D" id="2.40.128.600">
    <property type="match status" value="1"/>
</dbReference>
<organism evidence="4 5">
    <name type="scientific">Kinneretia aquatilis</name>
    <dbReference type="NCBI Taxonomy" id="2070761"/>
    <lineage>
        <taxon>Bacteria</taxon>
        <taxon>Pseudomonadati</taxon>
        <taxon>Pseudomonadota</taxon>
        <taxon>Betaproteobacteria</taxon>
        <taxon>Burkholderiales</taxon>
        <taxon>Sphaerotilaceae</taxon>
        <taxon>Roseateles</taxon>
    </lineage>
</organism>